<evidence type="ECO:0000313" key="5">
    <source>
        <dbReference type="Proteomes" id="UP000563523"/>
    </source>
</evidence>
<evidence type="ECO:0000313" key="4">
    <source>
        <dbReference type="EMBL" id="NVY96731.1"/>
    </source>
</evidence>
<dbReference type="InterPro" id="IPR055155">
    <property type="entry name" value="SMU_134-like_C"/>
</dbReference>
<dbReference type="Gene3D" id="1.10.10.60">
    <property type="entry name" value="Homeodomain-like"/>
    <property type="match status" value="1"/>
</dbReference>
<dbReference type="SUPFAM" id="SSF46689">
    <property type="entry name" value="Homeodomain-like"/>
    <property type="match status" value="1"/>
</dbReference>
<sequence length="183" mass="20905">MVSTNEIARRAGLSIGTLYAYYDDKKAILLALLQRYNDSFEIIFQKLNTPASLDLFQTAPREWLSGLLDLLLKQENPQFHRQIESLGSMIPEVQLTLKVQKEKMQELTYNCLTNYYGDSLSDRVQIRAGVILLFDFITALVDELLYGPKDPKIKATIAQQGLDFLTAIIQNWQTPFQPNKKSS</sequence>
<dbReference type="InterPro" id="IPR050624">
    <property type="entry name" value="HTH-type_Tx_Regulator"/>
</dbReference>
<reference evidence="4 5" key="1">
    <citation type="submission" date="2020-06" db="EMBL/GenBank/DDBJ databases">
        <authorList>
            <person name="Kang J."/>
        </authorList>
    </citation>
    <scope>NUCLEOTIDE SEQUENCE [LARGE SCALE GENOMIC DNA]</scope>
    <source>
        <strain evidence="4 5">DCY120</strain>
    </source>
</reference>
<dbReference type="PANTHER" id="PTHR43479:SF11">
    <property type="entry name" value="ACREF_ENVCD OPERON REPRESSOR-RELATED"/>
    <property type="match status" value="1"/>
</dbReference>
<dbReference type="RefSeq" id="WP_176942895.1">
    <property type="nucleotide sequence ID" value="NZ_JABZEC010000005.1"/>
</dbReference>
<proteinExistence type="predicted"/>
<dbReference type="Pfam" id="PF22568">
    <property type="entry name" value="Tet_C_40"/>
    <property type="match status" value="1"/>
</dbReference>
<gene>
    <name evidence="4" type="ORF">HU830_06125</name>
</gene>
<dbReference type="Gene3D" id="1.10.357.10">
    <property type="entry name" value="Tetracycline Repressor, domain 2"/>
    <property type="match status" value="1"/>
</dbReference>
<dbReference type="Proteomes" id="UP000563523">
    <property type="component" value="Unassembled WGS sequence"/>
</dbReference>
<dbReference type="GO" id="GO:0003677">
    <property type="term" value="F:DNA binding"/>
    <property type="evidence" value="ECO:0007669"/>
    <property type="project" value="UniProtKB-UniRule"/>
</dbReference>
<evidence type="ECO:0000256" key="2">
    <source>
        <dbReference type="PROSITE-ProRule" id="PRU00335"/>
    </source>
</evidence>
<dbReference type="PANTHER" id="PTHR43479">
    <property type="entry name" value="ACREF/ENVCD OPERON REPRESSOR-RELATED"/>
    <property type="match status" value="1"/>
</dbReference>
<dbReference type="PROSITE" id="PS50977">
    <property type="entry name" value="HTH_TETR_2"/>
    <property type="match status" value="1"/>
</dbReference>
<dbReference type="InterPro" id="IPR009057">
    <property type="entry name" value="Homeodomain-like_sf"/>
</dbReference>
<feature type="domain" description="HTH tetR-type" evidence="3">
    <location>
        <begin position="1"/>
        <end position="40"/>
    </location>
</feature>
<organism evidence="4 5">
    <name type="scientific">Bombilactobacillus apium</name>
    <dbReference type="NCBI Taxonomy" id="2675299"/>
    <lineage>
        <taxon>Bacteria</taxon>
        <taxon>Bacillati</taxon>
        <taxon>Bacillota</taxon>
        <taxon>Bacilli</taxon>
        <taxon>Lactobacillales</taxon>
        <taxon>Lactobacillaceae</taxon>
        <taxon>Bombilactobacillus</taxon>
    </lineage>
</organism>
<accession>A0A850R432</accession>
<name>A0A850R432_9LACO</name>
<feature type="DNA-binding region" description="H-T-H motif" evidence="2">
    <location>
        <begin position="3"/>
        <end position="22"/>
    </location>
</feature>
<keyword evidence="5" id="KW-1185">Reference proteome</keyword>
<dbReference type="InterPro" id="IPR001647">
    <property type="entry name" value="HTH_TetR"/>
</dbReference>
<evidence type="ECO:0000259" key="3">
    <source>
        <dbReference type="PROSITE" id="PS50977"/>
    </source>
</evidence>
<dbReference type="Pfam" id="PF00440">
    <property type="entry name" value="TetR_N"/>
    <property type="match status" value="1"/>
</dbReference>
<comment type="caution">
    <text evidence="4">The sequence shown here is derived from an EMBL/GenBank/DDBJ whole genome shotgun (WGS) entry which is preliminary data.</text>
</comment>
<evidence type="ECO:0000256" key="1">
    <source>
        <dbReference type="ARBA" id="ARBA00023125"/>
    </source>
</evidence>
<dbReference type="AlphaFoldDB" id="A0A850R432"/>
<keyword evidence="1 2" id="KW-0238">DNA-binding</keyword>
<dbReference type="EMBL" id="JABZEC010000005">
    <property type="protein sequence ID" value="NVY96731.1"/>
    <property type="molecule type" value="Genomic_DNA"/>
</dbReference>
<protein>
    <submittedName>
        <fullName evidence="4">TetR/AcrR family transcriptional regulator</fullName>
    </submittedName>
</protein>